<evidence type="ECO:0000256" key="5">
    <source>
        <dbReference type="ARBA" id="ARBA00022747"/>
    </source>
</evidence>
<dbReference type="InterPro" id="IPR002052">
    <property type="entry name" value="DNA_methylase_N6_adenine_CS"/>
</dbReference>
<evidence type="ECO:0000256" key="3">
    <source>
        <dbReference type="ARBA" id="ARBA00022679"/>
    </source>
</evidence>
<keyword evidence="5" id="KW-0680">Restriction system</keyword>
<evidence type="ECO:0000256" key="4">
    <source>
        <dbReference type="ARBA" id="ARBA00022691"/>
    </source>
</evidence>
<evidence type="ECO:0000256" key="2">
    <source>
        <dbReference type="ARBA" id="ARBA00022603"/>
    </source>
</evidence>
<keyword evidence="4" id="KW-0949">S-adenosyl-L-methionine</keyword>
<accession>A0A921I0S5</accession>
<evidence type="ECO:0000256" key="1">
    <source>
        <dbReference type="ARBA" id="ARBA00006594"/>
    </source>
</evidence>
<sequence length="621" mass="72676">MDKRQENLENMDAEELREYIYELNESESGKLGLSWDREREPEKIVEQCGEMVPVLEEVPERDIVRDPAFQNDLLIQGDNFHSLSVLTYTHSEKIDLIYIDPPYNTGNDNFVYNDHFVDADDGFRHSKWLNFMEKRLRLARDLLKEDGCILISINENELFVLKLLCDRIFKEKNYLTTFSVKVRHEDRILKGDKDFHEVTEFLLFYRKSDKFRVSKRREDNSSIEKYVYRVQELTDAPEEERMGSKTVYKFRPDQYKIIKGKPSADALSVTNIRGSLKEGNSSGRFFMAYLNERFESEAGFLYKVMDMGADGLGYRYFTIPEQGKNRKNGDYYQGLPVNRSAVKEFPYPNFLDFEVDFNNVAREGGVEFRNGKKPVEFLKFLFTMGGLEDKTEAVVLDFFAGSGSTGQALLEFNREHGGNRKFILCTNNEISKQTEKNFRKEKSLSKKQFDGMKEKKDPAWLAYVEENGICSSVTWPRMQNVLQGYDGYEPLEGNLLYYRTNFVGLSGSRDQLYYDLTEKCIPMLCVKEGTHVLKEATEEFRIYTDGEEKGYTCVYFDVFGMDYDLFVERLEQLQGPKALYIFALGDQVDERELMDVEDYRIEPIPYRILELYKKVVRLSKE</sequence>
<dbReference type="RefSeq" id="WP_281725263.1">
    <property type="nucleotide sequence ID" value="NZ_CALKQL010000022.1"/>
</dbReference>
<protein>
    <submittedName>
        <fullName evidence="7">Site-specific DNA-methyltransferase</fullName>
    </submittedName>
</protein>
<dbReference type="Gene3D" id="3.40.50.150">
    <property type="entry name" value="Vaccinia Virus protein VP39"/>
    <property type="match status" value="1"/>
</dbReference>
<dbReference type="SUPFAM" id="SSF53335">
    <property type="entry name" value="S-adenosyl-L-methionine-dependent methyltransferases"/>
    <property type="match status" value="1"/>
</dbReference>
<dbReference type="GO" id="GO:0003677">
    <property type="term" value="F:DNA binding"/>
    <property type="evidence" value="ECO:0007669"/>
    <property type="project" value="InterPro"/>
</dbReference>
<dbReference type="AlphaFoldDB" id="A0A921I0S5"/>
<dbReference type="Pfam" id="PF01555">
    <property type="entry name" value="N6_N4_Mtase"/>
    <property type="match status" value="1"/>
</dbReference>
<comment type="caution">
    <text evidence="7">The sequence shown here is derived from an EMBL/GenBank/DDBJ whole genome shotgun (WGS) entry which is preliminary data.</text>
</comment>
<gene>
    <name evidence="7" type="ORF">K8V82_06260</name>
</gene>
<dbReference type="GO" id="GO:0009307">
    <property type="term" value="P:DNA restriction-modification system"/>
    <property type="evidence" value="ECO:0007669"/>
    <property type="project" value="UniProtKB-KW"/>
</dbReference>
<dbReference type="InterPro" id="IPR002295">
    <property type="entry name" value="N4/N6-MTase_EcoPI_Mod-like"/>
</dbReference>
<dbReference type="Proteomes" id="UP000769156">
    <property type="component" value="Unassembled WGS sequence"/>
</dbReference>
<dbReference type="EMBL" id="DYVY01000098">
    <property type="protein sequence ID" value="HJF94380.1"/>
    <property type="molecule type" value="Genomic_DNA"/>
</dbReference>
<evidence type="ECO:0000313" key="8">
    <source>
        <dbReference type="Proteomes" id="UP000769156"/>
    </source>
</evidence>
<reference evidence="7" key="2">
    <citation type="submission" date="2021-09" db="EMBL/GenBank/DDBJ databases">
        <authorList>
            <person name="Gilroy R."/>
        </authorList>
    </citation>
    <scope>NUCLEOTIDE SEQUENCE</scope>
    <source>
        <strain evidence="7">ChiSjej5B23-16112</strain>
    </source>
</reference>
<keyword evidence="2" id="KW-0489">Methyltransferase</keyword>
<keyword evidence="3" id="KW-0808">Transferase</keyword>
<dbReference type="PRINTS" id="PR00506">
    <property type="entry name" value="D21N6MTFRASE"/>
</dbReference>
<name>A0A921I0S5_9FIRM</name>
<dbReference type="GO" id="GO:0008170">
    <property type="term" value="F:N-methyltransferase activity"/>
    <property type="evidence" value="ECO:0007669"/>
    <property type="project" value="InterPro"/>
</dbReference>
<evidence type="ECO:0000313" key="7">
    <source>
        <dbReference type="EMBL" id="HJF94380.1"/>
    </source>
</evidence>
<reference evidence="7" key="1">
    <citation type="journal article" date="2021" name="PeerJ">
        <title>Extensive microbial diversity within the chicken gut microbiome revealed by metagenomics and culture.</title>
        <authorList>
            <person name="Gilroy R."/>
            <person name="Ravi A."/>
            <person name="Getino M."/>
            <person name="Pursley I."/>
            <person name="Horton D.L."/>
            <person name="Alikhan N.F."/>
            <person name="Baker D."/>
            <person name="Gharbi K."/>
            <person name="Hall N."/>
            <person name="Watson M."/>
            <person name="Adriaenssens E.M."/>
            <person name="Foster-Nyarko E."/>
            <person name="Jarju S."/>
            <person name="Secka A."/>
            <person name="Antonio M."/>
            <person name="Oren A."/>
            <person name="Chaudhuri R.R."/>
            <person name="La Ragione R."/>
            <person name="Hildebrand F."/>
            <person name="Pallen M.J."/>
        </authorList>
    </citation>
    <scope>NUCLEOTIDE SEQUENCE</scope>
    <source>
        <strain evidence="7">ChiSjej5B23-16112</strain>
    </source>
</reference>
<dbReference type="GO" id="GO:0032259">
    <property type="term" value="P:methylation"/>
    <property type="evidence" value="ECO:0007669"/>
    <property type="project" value="UniProtKB-KW"/>
</dbReference>
<evidence type="ECO:0000259" key="6">
    <source>
        <dbReference type="Pfam" id="PF01555"/>
    </source>
</evidence>
<organism evidence="7 8">
    <name type="scientific">Lachnoclostridium phocaeense</name>
    <dbReference type="NCBI Taxonomy" id="1871021"/>
    <lineage>
        <taxon>Bacteria</taxon>
        <taxon>Bacillati</taxon>
        <taxon>Bacillota</taxon>
        <taxon>Clostridia</taxon>
        <taxon>Lachnospirales</taxon>
        <taxon>Lachnospiraceae</taxon>
    </lineage>
</organism>
<comment type="similarity">
    <text evidence="1">Belongs to the N(4)/N(6)-methyltransferase family.</text>
</comment>
<proteinExistence type="inferred from homology"/>
<dbReference type="InterPro" id="IPR029063">
    <property type="entry name" value="SAM-dependent_MTases_sf"/>
</dbReference>
<feature type="domain" description="DNA methylase N-4/N-6" evidence="6">
    <location>
        <begin position="94"/>
        <end position="425"/>
    </location>
</feature>
<dbReference type="PROSITE" id="PS00092">
    <property type="entry name" value="N6_MTASE"/>
    <property type="match status" value="1"/>
</dbReference>
<dbReference type="InterPro" id="IPR002941">
    <property type="entry name" value="DNA_methylase_N4/N6"/>
</dbReference>